<dbReference type="AlphaFoldDB" id="T1I135"/>
<reference evidence="1" key="1">
    <citation type="submission" date="2015-05" db="UniProtKB">
        <authorList>
            <consortium name="EnsemblMetazoa"/>
        </authorList>
    </citation>
    <scope>IDENTIFICATION</scope>
</reference>
<accession>T1I135</accession>
<evidence type="ECO:0000313" key="2">
    <source>
        <dbReference type="Proteomes" id="UP000015103"/>
    </source>
</evidence>
<protein>
    <submittedName>
        <fullName evidence="1">Uncharacterized protein</fullName>
    </submittedName>
</protein>
<dbReference type="InParanoid" id="T1I135"/>
<name>T1I135_RHOPR</name>
<dbReference type="EMBL" id="ACPB03016232">
    <property type="status" value="NOT_ANNOTATED_CDS"/>
    <property type="molecule type" value="Genomic_DNA"/>
</dbReference>
<dbReference type="EnsemblMetazoa" id="RPRC010005-RA">
    <property type="protein sequence ID" value="RPRC010005-PA"/>
    <property type="gene ID" value="RPRC010005"/>
</dbReference>
<sequence length="34" mass="4183">KMSLKRASFLRNLTWVKLYFYDAASFYGMIRQNY</sequence>
<evidence type="ECO:0000313" key="1">
    <source>
        <dbReference type="EnsemblMetazoa" id="RPRC010005-PA"/>
    </source>
</evidence>
<proteinExistence type="predicted"/>
<dbReference type="Proteomes" id="UP000015103">
    <property type="component" value="Unassembled WGS sequence"/>
</dbReference>
<keyword evidence="2" id="KW-1185">Reference proteome</keyword>
<dbReference type="VEuPathDB" id="VectorBase:RPRC010005"/>
<dbReference type="HOGENOM" id="CLU_3379679_0_0_1"/>
<organism evidence="1 2">
    <name type="scientific">Rhodnius prolixus</name>
    <name type="common">Triatomid bug</name>
    <dbReference type="NCBI Taxonomy" id="13249"/>
    <lineage>
        <taxon>Eukaryota</taxon>
        <taxon>Metazoa</taxon>
        <taxon>Ecdysozoa</taxon>
        <taxon>Arthropoda</taxon>
        <taxon>Hexapoda</taxon>
        <taxon>Insecta</taxon>
        <taxon>Pterygota</taxon>
        <taxon>Neoptera</taxon>
        <taxon>Paraneoptera</taxon>
        <taxon>Hemiptera</taxon>
        <taxon>Heteroptera</taxon>
        <taxon>Panheteroptera</taxon>
        <taxon>Cimicomorpha</taxon>
        <taxon>Reduviidae</taxon>
        <taxon>Triatominae</taxon>
        <taxon>Rhodnius</taxon>
    </lineage>
</organism>